<dbReference type="Gene3D" id="1.20.1370.10">
    <property type="entry name" value="Hemocyanin, N-terminal domain"/>
    <property type="match status" value="1"/>
</dbReference>
<dbReference type="PROSITE" id="PS00210">
    <property type="entry name" value="HEMOCYANIN_2"/>
    <property type="match status" value="1"/>
</dbReference>
<dbReference type="STRING" id="36166.T1H3X0"/>
<dbReference type="InterPro" id="IPR013788">
    <property type="entry name" value="Hemocyanin/hexamerin"/>
</dbReference>
<dbReference type="InterPro" id="IPR008922">
    <property type="entry name" value="Di-copper_centre_dom_sf"/>
</dbReference>
<name>T1H3X0_MEGSC</name>
<dbReference type="GO" id="GO:0097009">
    <property type="term" value="P:energy homeostasis"/>
    <property type="evidence" value="ECO:0007669"/>
    <property type="project" value="UniProtKB-ARBA"/>
</dbReference>
<feature type="domain" description="Hemocyanin C-terminal" evidence="5">
    <location>
        <begin position="476"/>
        <end position="571"/>
    </location>
</feature>
<organism evidence="6 7">
    <name type="scientific">Megaselia scalaris</name>
    <name type="common">Humpbacked fly</name>
    <name type="synonym">Phora scalaris</name>
    <dbReference type="NCBI Taxonomy" id="36166"/>
    <lineage>
        <taxon>Eukaryota</taxon>
        <taxon>Metazoa</taxon>
        <taxon>Ecdysozoa</taxon>
        <taxon>Arthropoda</taxon>
        <taxon>Hexapoda</taxon>
        <taxon>Insecta</taxon>
        <taxon>Pterygota</taxon>
        <taxon>Neoptera</taxon>
        <taxon>Endopterygota</taxon>
        <taxon>Diptera</taxon>
        <taxon>Brachycera</taxon>
        <taxon>Muscomorpha</taxon>
        <taxon>Platypezoidea</taxon>
        <taxon>Phoridae</taxon>
        <taxon>Megaseliini</taxon>
        <taxon>Megaselia</taxon>
    </lineage>
</organism>
<dbReference type="Pfam" id="PF03723">
    <property type="entry name" value="Hemocyanin_C"/>
    <property type="match status" value="1"/>
</dbReference>
<dbReference type="SUPFAM" id="SSF48050">
    <property type="entry name" value="Hemocyanin, N-terminal domain"/>
    <property type="match status" value="1"/>
</dbReference>
<dbReference type="EnsemblMetazoa" id="MESCA010967-RA">
    <property type="protein sequence ID" value="MESCA010967-PA"/>
    <property type="gene ID" value="MESCA010967"/>
</dbReference>
<dbReference type="InterPro" id="IPR005204">
    <property type="entry name" value="Hemocyanin_N"/>
</dbReference>
<reference evidence="7" key="1">
    <citation type="submission" date="2013-02" db="EMBL/GenBank/DDBJ databases">
        <authorList>
            <person name="Hughes D."/>
        </authorList>
    </citation>
    <scope>NUCLEOTIDE SEQUENCE</scope>
    <source>
        <strain>Durham</strain>
        <strain evidence="7">NC isolate 2 -- Noor lab</strain>
    </source>
</reference>
<dbReference type="Gene3D" id="1.10.1280.10">
    <property type="entry name" value="Di-copper center containing domain from catechol oxidase"/>
    <property type="match status" value="1"/>
</dbReference>
<evidence type="ECO:0000259" key="5">
    <source>
        <dbReference type="Pfam" id="PF03723"/>
    </source>
</evidence>
<dbReference type="Pfam" id="PF03722">
    <property type="entry name" value="Hemocyanin_N"/>
    <property type="match status" value="1"/>
</dbReference>
<feature type="domain" description="Hemocyanin N-terminal" evidence="4">
    <location>
        <begin position="33"/>
        <end position="151"/>
    </location>
</feature>
<dbReference type="HOGENOM" id="CLU_012213_1_0_1"/>
<proteinExistence type="predicted"/>
<dbReference type="Pfam" id="PF00372">
    <property type="entry name" value="Hemocyanin_M"/>
    <property type="match status" value="1"/>
</dbReference>
<dbReference type="Gene3D" id="2.60.40.1520">
    <property type="entry name" value="Hemocyanin, C-terminal domain"/>
    <property type="match status" value="1"/>
</dbReference>
<dbReference type="GO" id="GO:0045735">
    <property type="term" value="F:nutrient reservoir activity"/>
    <property type="evidence" value="ECO:0007669"/>
    <property type="project" value="UniProtKB-KW"/>
</dbReference>
<dbReference type="InterPro" id="IPR000896">
    <property type="entry name" value="Hemocyanin/hexamerin_mid_dom"/>
</dbReference>
<reference evidence="6" key="2">
    <citation type="submission" date="2015-06" db="UniProtKB">
        <authorList>
            <consortium name="EnsemblMetazoa"/>
        </authorList>
    </citation>
    <scope>IDENTIFICATION</scope>
</reference>
<protein>
    <recommendedName>
        <fullName evidence="8">Hemocyanin/hexamerin middle domain-containing protein</fullName>
    </recommendedName>
</protein>
<keyword evidence="1" id="KW-0758">Storage protein</keyword>
<feature type="signal peptide" evidence="2">
    <location>
        <begin position="1"/>
        <end position="16"/>
    </location>
</feature>
<dbReference type="PANTHER" id="PTHR11511:SF5">
    <property type="entry name" value="FAT-BODY PROTEIN 1-RELATED"/>
    <property type="match status" value="1"/>
</dbReference>
<evidence type="ECO:0000313" key="6">
    <source>
        <dbReference type="EnsemblMetazoa" id="MESCA010967-PA"/>
    </source>
</evidence>
<keyword evidence="2" id="KW-0732">Signal</keyword>
<evidence type="ECO:0000256" key="2">
    <source>
        <dbReference type="SAM" id="SignalP"/>
    </source>
</evidence>
<dbReference type="OMA" id="SMDKMFY"/>
<keyword evidence="7" id="KW-1185">Reference proteome</keyword>
<evidence type="ECO:0000259" key="3">
    <source>
        <dbReference type="Pfam" id="PF00372"/>
    </source>
</evidence>
<evidence type="ECO:0000313" key="7">
    <source>
        <dbReference type="Proteomes" id="UP000015102"/>
    </source>
</evidence>
<dbReference type="PANTHER" id="PTHR11511">
    <property type="entry name" value="LARVAL STORAGE PROTEIN/PHENOLOXIDASE"/>
    <property type="match status" value="1"/>
</dbReference>
<feature type="domain" description="Hemocyanin middle" evidence="3">
    <location>
        <begin position="158"/>
        <end position="467"/>
    </location>
</feature>
<dbReference type="InterPro" id="IPR037020">
    <property type="entry name" value="Hemocyanin_C_sf"/>
</dbReference>
<dbReference type="GO" id="GO:0005615">
    <property type="term" value="C:extracellular space"/>
    <property type="evidence" value="ECO:0007669"/>
    <property type="project" value="UniProtKB-ARBA"/>
</dbReference>
<dbReference type="Proteomes" id="UP000015102">
    <property type="component" value="Unassembled WGS sequence"/>
</dbReference>
<dbReference type="SUPFAM" id="SSF81296">
    <property type="entry name" value="E set domains"/>
    <property type="match status" value="1"/>
</dbReference>
<sequence>MKLAVVLVALMGLTAASYIKPTGDVKYFDKDMVYRQKFFLDVLYKVWEPLYFHEYKEVHECIYDKSFYIKYDHEMEYFYNIFKTTGYAPRGVTYSVFDKYFLKEVSGLFKFFYYAKDFETLQHNILWARQYINENVFVYALQLFVYHHDDYSYVVLPALYEIFPQYFYNGKFIYTTKGFNLEAYKFQEHYEQNYLSHIKSQGPLTKYYTRYFDWYAKKFHYVEDKKILRDVHDMHGEDKWLNTSKAPRCSGLRLTIPTNFDWNLFWYNHFIQYPIFLHEKEFHIENRGEYFLYTVQQILARYYSERYSQGLGEIEPFSWYVPTEYGYNPQMVSYSGLSYSYRPNYYEYKYDGEYSAMNIAYTFEERIKDVIDHGYYTMADGTKFYFNKPEAIEMIGEILLGSIDSIDRKFFGSWMTMYHTLLGFGDEYDLVSEDKYFSYLPNVLLNFETMMRDPLFYQIYTRVYDMYYLFQYRLGHYKHEDLSFAGVKILDVSVDKFVTYFDLVDSDVSVLLNKNYFLKDGKFNWEYAAFGRRYRLNNKPFVITYNFESDKAQKVVFRTFLGPKYDTMVKNLLSTMLVDTSTKSTNSTMKLLPERTSTTANQFTTLELTEITPHTLNFTKQSLLHILANTNSQLTTT</sequence>
<dbReference type="InterPro" id="IPR014756">
    <property type="entry name" value="Ig_E-set"/>
</dbReference>
<evidence type="ECO:0008006" key="8">
    <source>
        <dbReference type="Google" id="ProtNLM"/>
    </source>
</evidence>
<evidence type="ECO:0000256" key="1">
    <source>
        <dbReference type="ARBA" id="ARBA00022761"/>
    </source>
</evidence>
<dbReference type="EMBL" id="CAQQ02382909">
    <property type="status" value="NOT_ANNOTATED_CDS"/>
    <property type="molecule type" value="Genomic_DNA"/>
</dbReference>
<evidence type="ECO:0000259" key="4">
    <source>
        <dbReference type="Pfam" id="PF03722"/>
    </source>
</evidence>
<dbReference type="AlphaFoldDB" id="T1H3X0"/>
<dbReference type="InterPro" id="IPR005203">
    <property type="entry name" value="Hemocyanin_C"/>
</dbReference>
<accession>T1H3X0</accession>
<dbReference type="InterPro" id="IPR036697">
    <property type="entry name" value="Hemocyanin_N_sf"/>
</dbReference>
<dbReference type="SUPFAM" id="SSF48056">
    <property type="entry name" value="Di-copper centre-containing domain"/>
    <property type="match status" value="1"/>
</dbReference>
<feature type="chain" id="PRO_5004577967" description="Hemocyanin/hexamerin middle domain-containing protein" evidence="2">
    <location>
        <begin position="17"/>
        <end position="637"/>
    </location>
</feature>